<gene>
    <name evidence="7" type="ORF">LNTAR_11551</name>
</gene>
<dbReference type="GO" id="GO:0005829">
    <property type="term" value="C:cytosol"/>
    <property type="evidence" value="ECO:0007669"/>
    <property type="project" value="TreeGrafter"/>
</dbReference>
<evidence type="ECO:0000313" key="7">
    <source>
        <dbReference type="EMBL" id="EDM28549.1"/>
    </source>
</evidence>
<dbReference type="PANTHER" id="PTHR43409:SF7">
    <property type="entry name" value="BLL1977 PROTEIN"/>
    <property type="match status" value="1"/>
</dbReference>
<dbReference type="EMBL" id="ABCK01000005">
    <property type="protein sequence ID" value="EDM28549.1"/>
    <property type="molecule type" value="Genomic_DNA"/>
</dbReference>
<name>A6DJB3_9BACT</name>
<dbReference type="InterPro" id="IPR013785">
    <property type="entry name" value="Aldolase_TIM"/>
</dbReference>
<keyword evidence="8" id="KW-1185">Reference proteome</keyword>
<evidence type="ECO:0000259" key="6">
    <source>
        <dbReference type="PROSITE" id="PS51918"/>
    </source>
</evidence>
<keyword evidence="4" id="KW-0408">Iron</keyword>
<keyword evidence="5" id="KW-0411">Iron-sulfur</keyword>
<dbReference type="InterPro" id="IPR058240">
    <property type="entry name" value="rSAM_sf"/>
</dbReference>
<evidence type="ECO:0000256" key="4">
    <source>
        <dbReference type="ARBA" id="ARBA00023004"/>
    </source>
</evidence>
<evidence type="ECO:0000256" key="1">
    <source>
        <dbReference type="ARBA" id="ARBA00001966"/>
    </source>
</evidence>
<reference evidence="7 8" key="1">
    <citation type="journal article" date="2010" name="J. Bacteriol.">
        <title>Genome sequence of Lentisphaera araneosa HTCC2155T, the type species of the order Lentisphaerales in the phylum Lentisphaerae.</title>
        <authorList>
            <person name="Thrash J.C."/>
            <person name="Cho J.C."/>
            <person name="Vergin K.L."/>
            <person name="Morris R.M."/>
            <person name="Giovannoni S.J."/>
        </authorList>
    </citation>
    <scope>NUCLEOTIDE SEQUENCE [LARGE SCALE GENOMIC DNA]</scope>
    <source>
        <strain evidence="7 8">HTCC2155</strain>
    </source>
</reference>
<evidence type="ECO:0000256" key="5">
    <source>
        <dbReference type="ARBA" id="ARBA00023014"/>
    </source>
</evidence>
<dbReference type="eggNOG" id="COG1032">
    <property type="taxonomic scope" value="Bacteria"/>
</dbReference>
<dbReference type="Gene3D" id="3.20.20.70">
    <property type="entry name" value="Aldolase class I"/>
    <property type="match status" value="1"/>
</dbReference>
<dbReference type="Pfam" id="PF04055">
    <property type="entry name" value="Radical_SAM"/>
    <property type="match status" value="1"/>
</dbReference>
<dbReference type="SMART" id="SM00729">
    <property type="entry name" value="Elp3"/>
    <property type="match status" value="1"/>
</dbReference>
<dbReference type="GO" id="GO:0046872">
    <property type="term" value="F:metal ion binding"/>
    <property type="evidence" value="ECO:0007669"/>
    <property type="project" value="UniProtKB-KW"/>
</dbReference>
<dbReference type="SUPFAM" id="SSF102114">
    <property type="entry name" value="Radical SAM enzymes"/>
    <property type="match status" value="1"/>
</dbReference>
<dbReference type="PROSITE" id="PS51918">
    <property type="entry name" value="RADICAL_SAM"/>
    <property type="match status" value="1"/>
</dbReference>
<evidence type="ECO:0000256" key="2">
    <source>
        <dbReference type="ARBA" id="ARBA00022691"/>
    </source>
</evidence>
<dbReference type="InterPro" id="IPR006638">
    <property type="entry name" value="Elp3/MiaA/NifB-like_rSAM"/>
</dbReference>
<dbReference type="GO" id="GO:0051536">
    <property type="term" value="F:iron-sulfur cluster binding"/>
    <property type="evidence" value="ECO:0007669"/>
    <property type="project" value="UniProtKB-KW"/>
</dbReference>
<dbReference type="OrthoDB" id="9801424at2"/>
<keyword evidence="3" id="KW-0479">Metal-binding</keyword>
<dbReference type="SFLD" id="SFLDS00029">
    <property type="entry name" value="Radical_SAM"/>
    <property type="match status" value="1"/>
</dbReference>
<protein>
    <submittedName>
        <fullName evidence="7">Radical SAM</fullName>
    </submittedName>
</protein>
<dbReference type="AlphaFoldDB" id="A6DJB3"/>
<sequence length="731" mass="83692">MKPDILLITPPLTQLNTPYPGTAYLNYFLRSQGYLASQLDLGLDLILKLFSSSGLEQVFDYCVKSDREMSWEAQKLLALKSDYLFCVDAVILFLQNKDLTLAQRIFSRNYLPEGERFKILDEMSPEVFGKMAVQDCARFFATLFLEDLGDFIRENVDEGFGFSRYQEKISVAASSFDSLDEALQSKMSFLDEIMLKTLEARLENQNPQLIALSIPFPGNLYGGLRCAQYLGERFPDSAILLGGGYVNTELRELSDPRLFDYVDFVCLDDGELPMTQILKVLEGEGDLSQLSRTFLLNDQGEVEYVDTCKQEDFSHLETGVPDYTGLELDKYLSIIELANPMHRLWNDGRWNKMTLAHGCYWKRCSFCDVTLDYIERYDEAPAKILVDRMEKLMDQTGVSGFHFVDEAAPPALLQDLSEEILSRGLRVSWWTNVRFERAFSKDLCRLLAAAGCIAVSGGLEVASERLLRKMKKGTGITQVCQSTKAFSDAGIMVHAYLMYGFPTETEQETIDSLEVVRQLFKEEMINSGFWHRFALTAHSPIGKDPEAYDVKITGPEFAGFAKNELTHDDPKGCDHAKFSEGLKKALFNYMHGIGLNEDLSFWFNQEVPTTSHSPYLIRQRLTEFYKAIKVFDKDRVLWLGGDVLVDDLSQDPCKLSFISRNKEMTLDLPAALAEWLYHLLPQLRIENDDEVTFAELKDYYGQYFDDEFEVMKESQFWQKLEDFGLIYLRRV</sequence>
<feature type="domain" description="Radical SAM core" evidence="6">
    <location>
        <begin position="345"/>
        <end position="561"/>
    </location>
</feature>
<evidence type="ECO:0000313" key="8">
    <source>
        <dbReference type="Proteomes" id="UP000004947"/>
    </source>
</evidence>
<proteinExistence type="predicted"/>
<comment type="cofactor">
    <cofactor evidence="1">
        <name>[4Fe-4S] cluster</name>
        <dbReference type="ChEBI" id="CHEBI:49883"/>
    </cofactor>
</comment>
<keyword evidence="2" id="KW-0949">S-adenosyl-L-methionine</keyword>
<dbReference type="PANTHER" id="PTHR43409">
    <property type="entry name" value="ANAEROBIC MAGNESIUM-PROTOPORPHYRIN IX MONOMETHYL ESTER CYCLASE-RELATED"/>
    <property type="match status" value="1"/>
</dbReference>
<dbReference type="Proteomes" id="UP000004947">
    <property type="component" value="Unassembled WGS sequence"/>
</dbReference>
<evidence type="ECO:0000256" key="3">
    <source>
        <dbReference type="ARBA" id="ARBA00022723"/>
    </source>
</evidence>
<dbReference type="InterPro" id="IPR007197">
    <property type="entry name" value="rSAM"/>
</dbReference>
<organism evidence="7 8">
    <name type="scientific">Lentisphaera araneosa HTCC2155</name>
    <dbReference type="NCBI Taxonomy" id="313628"/>
    <lineage>
        <taxon>Bacteria</taxon>
        <taxon>Pseudomonadati</taxon>
        <taxon>Lentisphaerota</taxon>
        <taxon>Lentisphaeria</taxon>
        <taxon>Lentisphaerales</taxon>
        <taxon>Lentisphaeraceae</taxon>
        <taxon>Lentisphaera</taxon>
    </lineage>
</organism>
<dbReference type="STRING" id="313628.LNTAR_11551"/>
<comment type="caution">
    <text evidence="7">The sequence shown here is derived from an EMBL/GenBank/DDBJ whole genome shotgun (WGS) entry which is preliminary data.</text>
</comment>
<accession>A6DJB3</accession>
<dbReference type="SFLD" id="SFLDG01082">
    <property type="entry name" value="B12-binding_domain_containing"/>
    <property type="match status" value="1"/>
</dbReference>
<dbReference type="GO" id="GO:0003824">
    <property type="term" value="F:catalytic activity"/>
    <property type="evidence" value="ECO:0007669"/>
    <property type="project" value="InterPro"/>
</dbReference>
<dbReference type="InterPro" id="IPR051198">
    <property type="entry name" value="BchE-like"/>
</dbReference>